<name>A0A9P4ML87_9PEZI</name>
<proteinExistence type="predicted"/>
<feature type="transmembrane region" description="Helical" evidence="5">
    <location>
        <begin position="197"/>
        <end position="215"/>
    </location>
</feature>
<keyword evidence="4 5" id="KW-0472">Membrane</keyword>
<feature type="transmembrane region" description="Helical" evidence="5">
    <location>
        <begin position="235"/>
        <end position="254"/>
    </location>
</feature>
<dbReference type="InterPro" id="IPR007568">
    <property type="entry name" value="RTA1"/>
</dbReference>
<reference evidence="6" key="1">
    <citation type="journal article" date="2020" name="Stud. Mycol.">
        <title>101 Dothideomycetes genomes: a test case for predicting lifestyles and emergence of pathogens.</title>
        <authorList>
            <person name="Haridas S."/>
            <person name="Albert R."/>
            <person name="Binder M."/>
            <person name="Bloem J."/>
            <person name="Labutti K."/>
            <person name="Salamov A."/>
            <person name="Andreopoulos B."/>
            <person name="Baker S."/>
            <person name="Barry K."/>
            <person name="Bills G."/>
            <person name="Bluhm B."/>
            <person name="Cannon C."/>
            <person name="Castanera R."/>
            <person name="Culley D."/>
            <person name="Daum C."/>
            <person name="Ezra D."/>
            <person name="Gonzalez J."/>
            <person name="Henrissat B."/>
            <person name="Kuo A."/>
            <person name="Liang C."/>
            <person name="Lipzen A."/>
            <person name="Lutzoni F."/>
            <person name="Magnuson J."/>
            <person name="Mondo S."/>
            <person name="Nolan M."/>
            <person name="Ohm R."/>
            <person name="Pangilinan J."/>
            <person name="Park H.-J."/>
            <person name="Ramirez L."/>
            <person name="Alfaro M."/>
            <person name="Sun H."/>
            <person name="Tritt A."/>
            <person name="Yoshinaga Y."/>
            <person name="Zwiers L.-H."/>
            <person name="Turgeon B."/>
            <person name="Goodwin S."/>
            <person name="Spatafora J."/>
            <person name="Crous P."/>
            <person name="Grigoriev I."/>
        </authorList>
    </citation>
    <scope>NUCLEOTIDE SEQUENCE</scope>
    <source>
        <strain evidence="6">CBS 260.36</strain>
    </source>
</reference>
<organism evidence="6 7">
    <name type="scientific">Myriangium duriaei CBS 260.36</name>
    <dbReference type="NCBI Taxonomy" id="1168546"/>
    <lineage>
        <taxon>Eukaryota</taxon>
        <taxon>Fungi</taxon>
        <taxon>Dikarya</taxon>
        <taxon>Ascomycota</taxon>
        <taxon>Pezizomycotina</taxon>
        <taxon>Dothideomycetes</taxon>
        <taxon>Dothideomycetidae</taxon>
        <taxon>Myriangiales</taxon>
        <taxon>Myriangiaceae</taxon>
        <taxon>Myriangium</taxon>
    </lineage>
</organism>
<sequence>MISLTNPYYQYYLPSVPAAVVVSALFLVLTVTHLTFVIRTRRYFGLPIVAGGTFEFVGFASRAVSHYNLTKLTPYIIQILLVLLAPILFAAGIYMFLGRLLAATKYSNYSIIRTTRLTKIFVCGDILCFLIQAYGGTKLIKPKDLATIRVGQHTILFGLALQVLIFGIFLLVAVIFQLRIVQNKVVEKIRPGVRIIHMLYTIYFASAFIMIRNIYRFVEYIMPHDGYFSQHEWPTYALDAVLMSLIMMASISWYSTDLDTGDAKSDIPMHNAPVDYQQKEPAVRVSDGRTY</sequence>
<dbReference type="Proteomes" id="UP000799439">
    <property type="component" value="Unassembled WGS sequence"/>
</dbReference>
<dbReference type="PANTHER" id="PTHR31465:SF35">
    <property type="entry name" value="RTA1 DOMAIN PROTEIN-RELATED"/>
    <property type="match status" value="1"/>
</dbReference>
<evidence type="ECO:0000313" key="6">
    <source>
        <dbReference type="EMBL" id="KAF2151496.1"/>
    </source>
</evidence>
<dbReference type="OrthoDB" id="3358017at2759"/>
<comment type="subcellular location">
    <subcellularLocation>
        <location evidence="1">Membrane</location>
        <topology evidence="1">Multi-pass membrane protein</topology>
    </subcellularLocation>
</comment>
<feature type="transmembrane region" description="Helical" evidence="5">
    <location>
        <begin position="117"/>
        <end position="135"/>
    </location>
</feature>
<feature type="transmembrane region" description="Helical" evidence="5">
    <location>
        <begin position="43"/>
        <end position="63"/>
    </location>
</feature>
<gene>
    <name evidence="6" type="ORF">K461DRAFT_243963</name>
</gene>
<keyword evidence="7" id="KW-1185">Reference proteome</keyword>
<protein>
    <submittedName>
        <fullName evidence="6">RTA1-domain-containing protein</fullName>
    </submittedName>
</protein>
<feature type="transmembrane region" description="Helical" evidence="5">
    <location>
        <begin position="12"/>
        <end position="31"/>
    </location>
</feature>
<dbReference type="AlphaFoldDB" id="A0A9P4ML87"/>
<feature type="transmembrane region" description="Helical" evidence="5">
    <location>
        <begin position="155"/>
        <end position="176"/>
    </location>
</feature>
<dbReference type="EMBL" id="ML996088">
    <property type="protein sequence ID" value="KAF2151496.1"/>
    <property type="molecule type" value="Genomic_DNA"/>
</dbReference>
<keyword evidence="3 5" id="KW-1133">Transmembrane helix</keyword>
<keyword evidence="2 5" id="KW-0812">Transmembrane</keyword>
<dbReference type="GO" id="GO:0016020">
    <property type="term" value="C:membrane"/>
    <property type="evidence" value="ECO:0007669"/>
    <property type="project" value="UniProtKB-SubCell"/>
</dbReference>
<evidence type="ECO:0000256" key="2">
    <source>
        <dbReference type="ARBA" id="ARBA00022692"/>
    </source>
</evidence>
<dbReference type="PANTHER" id="PTHR31465">
    <property type="entry name" value="PROTEIN RTA1-RELATED"/>
    <property type="match status" value="1"/>
</dbReference>
<dbReference type="Pfam" id="PF04479">
    <property type="entry name" value="RTA1"/>
    <property type="match status" value="1"/>
</dbReference>
<evidence type="ECO:0000256" key="4">
    <source>
        <dbReference type="ARBA" id="ARBA00023136"/>
    </source>
</evidence>
<evidence type="ECO:0000256" key="1">
    <source>
        <dbReference type="ARBA" id="ARBA00004141"/>
    </source>
</evidence>
<comment type="caution">
    <text evidence="6">The sequence shown here is derived from an EMBL/GenBank/DDBJ whole genome shotgun (WGS) entry which is preliminary data.</text>
</comment>
<evidence type="ECO:0000256" key="3">
    <source>
        <dbReference type="ARBA" id="ARBA00022989"/>
    </source>
</evidence>
<feature type="transmembrane region" description="Helical" evidence="5">
    <location>
        <begin position="75"/>
        <end position="97"/>
    </location>
</feature>
<evidence type="ECO:0000313" key="7">
    <source>
        <dbReference type="Proteomes" id="UP000799439"/>
    </source>
</evidence>
<evidence type="ECO:0000256" key="5">
    <source>
        <dbReference type="SAM" id="Phobius"/>
    </source>
</evidence>
<accession>A0A9P4ML87</accession>